<sequence length="292" mass="33026">MNTSILLRNLSRAILGCVLLSACSKQDEGLLNADALVSANLNGKDQIVVANAPVVLIDSLSFNDYTSFEQKWNYLYPWGSDHNGTARMYGSTTDHNHIFLGGGELNIKATRITWDEGNSPHDPWLPIRYHSGAIHLKEQITFTDALPYWEIRGDFQVPTVRGSWPAFWLTGANSWPPESDIMEFKGDNRNWQNTATGPDWQNVTWQNKLTPVTNAGNWHNYKLRVKKVSSTDVDLYYYIDHQLMATHRANFMNKPFWLIINMQMEGSSGQPGPQEALMKARNVYVAGATAEF</sequence>
<dbReference type="Gene3D" id="2.60.120.200">
    <property type="match status" value="1"/>
</dbReference>
<name>A0A1H7TMY6_OLID1</name>
<evidence type="ECO:0000313" key="3">
    <source>
        <dbReference type="EMBL" id="SEL85716.1"/>
    </source>
</evidence>
<gene>
    <name evidence="3" type="ORF">SAMN05661044_03589</name>
</gene>
<keyword evidence="4" id="KW-1185">Reference proteome</keyword>
<evidence type="ECO:0000259" key="2">
    <source>
        <dbReference type="PROSITE" id="PS51762"/>
    </source>
</evidence>
<dbReference type="InterPro" id="IPR000757">
    <property type="entry name" value="Beta-glucanase-like"/>
</dbReference>
<dbReference type="GO" id="GO:0004553">
    <property type="term" value="F:hydrolase activity, hydrolyzing O-glycosyl compounds"/>
    <property type="evidence" value="ECO:0007669"/>
    <property type="project" value="InterPro"/>
</dbReference>
<accession>A0A1H7TMY6</accession>
<comment type="similarity">
    <text evidence="1">Belongs to the glycosyl hydrolase 16 family.</text>
</comment>
<dbReference type="Proteomes" id="UP000199421">
    <property type="component" value="Unassembled WGS sequence"/>
</dbReference>
<evidence type="ECO:0000313" key="4">
    <source>
        <dbReference type="Proteomes" id="UP000199421"/>
    </source>
</evidence>
<protein>
    <submittedName>
        <fullName evidence="3">Glycosyl hydrolases family 16</fullName>
    </submittedName>
</protein>
<dbReference type="InterPro" id="IPR050546">
    <property type="entry name" value="Glycosyl_Hydrlase_16"/>
</dbReference>
<proteinExistence type="inferred from homology"/>
<dbReference type="STRING" id="407022.SAMN05661044_03589"/>
<reference evidence="4" key="1">
    <citation type="submission" date="2016-10" db="EMBL/GenBank/DDBJ databases">
        <authorList>
            <person name="Varghese N."/>
            <person name="Submissions S."/>
        </authorList>
    </citation>
    <scope>NUCLEOTIDE SEQUENCE [LARGE SCALE GENOMIC DNA]</scope>
    <source>
        <strain evidence="4">DSM 18733</strain>
    </source>
</reference>
<dbReference type="RefSeq" id="WP_139202284.1">
    <property type="nucleotide sequence ID" value="NZ_FOAF01000004.1"/>
</dbReference>
<dbReference type="PANTHER" id="PTHR10963">
    <property type="entry name" value="GLYCOSYL HYDROLASE-RELATED"/>
    <property type="match status" value="1"/>
</dbReference>
<evidence type="ECO:0000256" key="1">
    <source>
        <dbReference type="ARBA" id="ARBA00006865"/>
    </source>
</evidence>
<dbReference type="PANTHER" id="PTHR10963:SF55">
    <property type="entry name" value="GLYCOSIDE HYDROLASE FAMILY 16 PROTEIN"/>
    <property type="match status" value="1"/>
</dbReference>
<keyword evidence="3" id="KW-0378">Hydrolase</keyword>
<dbReference type="GO" id="GO:0005975">
    <property type="term" value="P:carbohydrate metabolic process"/>
    <property type="evidence" value="ECO:0007669"/>
    <property type="project" value="InterPro"/>
</dbReference>
<dbReference type="EMBL" id="FOAF01000004">
    <property type="protein sequence ID" value="SEL85716.1"/>
    <property type="molecule type" value="Genomic_DNA"/>
</dbReference>
<dbReference type="AlphaFoldDB" id="A0A1H7TMY6"/>
<organism evidence="3 4">
    <name type="scientific">Olivibacter domesticus</name>
    <name type="common">Pseudosphingobacterium domesticum</name>
    <dbReference type="NCBI Taxonomy" id="407022"/>
    <lineage>
        <taxon>Bacteria</taxon>
        <taxon>Pseudomonadati</taxon>
        <taxon>Bacteroidota</taxon>
        <taxon>Sphingobacteriia</taxon>
        <taxon>Sphingobacteriales</taxon>
        <taxon>Sphingobacteriaceae</taxon>
        <taxon>Olivibacter</taxon>
    </lineage>
</organism>
<dbReference type="OrthoDB" id="655039at2"/>
<dbReference type="SUPFAM" id="SSF49899">
    <property type="entry name" value="Concanavalin A-like lectins/glucanases"/>
    <property type="match status" value="1"/>
</dbReference>
<dbReference type="PROSITE" id="PS51762">
    <property type="entry name" value="GH16_2"/>
    <property type="match status" value="1"/>
</dbReference>
<feature type="domain" description="GH16" evidence="2">
    <location>
        <begin position="58"/>
        <end position="291"/>
    </location>
</feature>
<dbReference type="InterPro" id="IPR013320">
    <property type="entry name" value="ConA-like_dom_sf"/>
</dbReference>